<sequence>MCILFWTTENHPKYKFILATNRDEALNRPTLLASWWHPNILSGLDLKRPERGTWLGIHRSGRFAVITNYRDSNDDPSKDFLSRGVIAKDILESDLTLEQQLNLIKENANKYGGFNLICSDLNLKHPKTFYLSNGKIEIDIQQIPPKEFYGLSNSLLEDPWPKVKMGVSEFKSIVKETDLSEEELIDRLLKILSITVPFGPEVLTDPHHHKDLEKTINVPKYDLRGSAYATRTNTIVLVDKDNNVIFVERTLAHENFSIEECHQFKFKFGEFNKDIVMPI</sequence>
<protein>
    <submittedName>
        <fullName evidence="1">Uncharacterized protein</fullName>
    </submittedName>
</protein>
<dbReference type="GO" id="GO:0005794">
    <property type="term" value="C:Golgi apparatus"/>
    <property type="evidence" value="ECO:0007669"/>
    <property type="project" value="TreeGrafter"/>
</dbReference>
<dbReference type="PANTHER" id="PTHR17985">
    <property type="entry name" value="SER/THR-RICH PROTEIN T10 IN DGCR REGION"/>
    <property type="match status" value="1"/>
</dbReference>
<dbReference type="AlphaFoldDB" id="A0A397IYX2"/>
<dbReference type="Proteomes" id="UP000266861">
    <property type="component" value="Unassembled WGS sequence"/>
</dbReference>
<gene>
    <name evidence="1" type="ORF">Glove_137g137</name>
</gene>
<comment type="caution">
    <text evidence="1">The sequence shown here is derived from an EMBL/GenBank/DDBJ whole genome shotgun (WGS) entry which is preliminary data.</text>
</comment>
<dbReference type="STRING" id="1348612.A0A397IYX2"/>
<evidence type="ECO:0000313" key="1">
    <source>
        <dbReference type="EMBL" id="RHZ80277.1"/>
    </source>
</evidence>
<evidence type="ECO:0000313" key="2">
    <source>
        <dbReference type="Proteomes" id="UP000266861"/>
    </source>
</evidence>
<dbReference type="Pfam" id="PF05742">
    <property type="entry name" value="TANGO2"/>
    <property type="match status" value="1"/>
</dbReference>
<dbReference type="InterPro" id="IPR008551">
    <property type="entry name" value="TANGO2"/>
</dbReference>
<keyword evidence="2" id="KW-1185">Reference proteome</keyword>
<reference evidence="1 2" key="1">
    <citation type="submission" date="2018-08" db="EMBL/GenBank/DDBJ databases">
        <title>Genome and evolution of the arbuscular mycorrhizal fungus Diversispora epigaea (formerly Glomus versiforme) and its bacterial endosymbionts.</title>
        <authorList>
            <person name="Sun X."/>
            <person name="Fei Z."/>
            <person name="Harrison M."/>
        </authorList>
    </citation>
    <scope>NUCLEOTIDE SEQUENCE [LARGE SCALE GENOMIC DNA]</scope>
    <source>
        <strain evidence="1 2">IT104</strain>
    </source>
</reference>
<proteinExistence type="predicted"/>
<dbReference type="OrthoDB" id="191601at2759"/>
<name>A0A397IYX2_9GLOM</name>
<dbReference type="GO" id="GO:0007030">
    <property type="term" value="P:Golgi organization"/>
    <property type="evidence" value="ECO:0007669"/>
    <property type="project" value="TreeGrafter"/>
</dbReference>
<dbReference type="EMBL" id="PQFF01000128">
    <property type="protein sequence ID" value="RHZ80277.1"/>
    <property type="molecule type" value="Genomic_DNA"/>
</dbReference>
<dbReference type="PANTHER" id="PTHR17985:SF8">
    <property type="entry name" value="TRANSPORT AND GOLGI ORGANIZATION PROTEIN 2 HOMOLOG"/>
    <property type="match status" value="1"/>
</dbReference>
<dbReference type="GO" id="GO:0009306">
    <property type="term" value="P:protein secretion"/>
    <property type="evidence" value="ECO:0007669"/>
    <property type="project" value="TreeGrafter"/>
</dbReference>
<organism evidence="1 2">
    <name type="scientific">Diversispora epigaea</name>
    <dbReference type="NCBI Taxonomy" id="1348612"/>
    <lineage>
        <taxon>Eukaryota</taxon>
        <taxon>Fungi</taxon>
        <taxon>Fungi incertae sedis</taxon>
        <taxon>Mucoromycota</taxon>
        <taxon>Glomeromycotina</taxon>
        <taxon>Glomeromycetes</taxon>
        <taxon>Diversisporales</taxon>
        <taxon>Diversisporaceae</taxon>
        <taxon>Diversispora</taxon>
    </lineage>
</organism>
<accession>A0A397IYX2</accession>